<accession>A0A223KVL9</accession>
<dbReference type="AlphaFoldDB" id="A0A223KVL9"/>
<dbReference type="Proteomes" id="UP000215224">
    <property type="component" value="Chromosome"/>
</dbReference>
<dbReference type="KEGG" id="bcoh:BC6307_20700"/>
<dbReference type="RefSeq" id="WP_066417937.1">
    <property type="nucleotide sequence ID" value="NZ_CP018866.1"/>
</dbReference>
<evidence type="ECO:0000313" key="2">
    <source>
        <dbReference type="Proteomes" id="UP000215224"/>
    </source>
</evidence>
<gene>
    <name evidence="1" type="ORF">BC6307_20700</name>
</gene>
<keyword evidence="2" id="KW-1185">Reference proteome</keyword>
<protein>
    <submittedName>
        <fullName evidence="1">Uncharacterized protein</fullName>
    </submittedName>
</protein>
<sequence length="488" mass="56172">MIQQLIKGDVWLSYLENKIIIKTATKRYQIKDDDAVQTLLTLIPALKTGHVSSDEVGRLNIPKLNALLNKYATNRPSEQTGKTPYTFISFLEDKTIDNMKLIDLIESYKDEKLVVALPVNTVPYLFIGFADQIENFLFINKIDIQHNIPGEHFIDEHLLKQSVHYSLASDIHTVGLKIYMLNRDAIERFTPVHPLLNLLATSERLDVHDLSFMQPEYYHEPINIFKKFVTETPYIFEQFGYGDLKQIPFKIASLTYKLEDKPVAVHKSDDHPLKALYEVLKDGLSSLLNDRESNNDVTWVCCSSYDELYGKSVLPKVFEYIKNHEGDNIARFCSPLSKQTIQSSLMDKLLQISRNNALEQVELVVEQIKGTNLYAIFIVMNGNIQVEQYGLNFDRLIEDSIQQFYAIYIQNKQAFNIEKPFEKGSGEEVSSLGELIYISHSNELKEEVDKQLRTLGMSIRIWNWEHNTLLADTGTSCYKIALEKLEEV</sequence>
<evidence type="ECO:0000313" key="1">
    <source>
        <dbReference type="EMBL" id="AST93515.1"/>
    </source>
</evidence>
<proteinExistence type="predicted"/>
<reference evidence="1 2" key="1">
    <citation type="submission" date="2016-12" db="EMBL/GenBank/DDBJ databases">
        <title>The whole genome sequencing and assembly of Bacillus cohnii DSM 6307T strain.</title>
        <authorList>
            <person name="Lee Y.-J."/>
            <person name="Yi H."/>
            <person name="Bahn Y.-S."/>
            <person name="Kim J.F."/>
            <person name="Lee D.-W."/>
        </authorList>
    </citation>
    <scope>NUCLEOTIDE SEQUENCE [LARGE SCALE GENOMIC DNA]</scope>
    <source>
        <strain evidence="1 2">DSM 6307</strain>
    </source>
</reference>
<name>A0A223KVL9_9BACI</name>
<dbReference type="STRING" id="1314751.GCA_001591425_03048"/>
<dbReference type="EMBL" id="CP018866">
    <property type="protein sequence ID" value="AST93515.1"/>
    <property type="molecule type" value="Genomic_DNA"/>
</dbReference>
<organism evidence="1 2">
    <name type="scientific">Sutcliffiella cohnii</name>
    <dbReference type="NCBI Taxonomy" id="33932"/>
    <lineage>
        <taxon>Bacteria</taxon>
        <taxon>Bacillati</taxon>
        <taxon>Bacillota</taxon>
        <taxon>Bacilli</taxon>
        <taxon>Bacillales</taxon>
        <taxon>Bacillaceae</taxon>
        <taxon>Sutcliffiella</taxon>
    </lineage>
</organism>